<evidence type="ECO:0000256" key="13">
    <source>
        <dbReference type="ARBA" id="ARBA00038933"/>
    </source>
</evidence>
<dbReference type="HOGENOM" id="CLU_016031_1_1_1"/>
<dbReference type="OMA" id="TITNWVY"/>
<gene>
    <name evidence="17" type="ORF">DACRYDRAFT_109531</name>
</gene>
<dbReference type="GeneID" id="63683961"/>
<evidence type="ECO:0000256" key="14">
    <source>
        <dbReference type="ARBA" id="ARBA00048766"/>
    </source>
</evidence>
<evidence type="ECO:0000313" key="17">
    <source>
        <dbReference type="EMBL" id="EJU00111.1"/>
    </source>
</evidence>
<keyword evidence="18" id="KW-1185">Reference proteome</keyword>
<evidence type="ECO:0000256" key="5">
    <source>
        <dbReference type="ARBA" id="ARBA00022801"/>
    </source>
</evidence>
<evidence type="ECO:0000256" key="4">
    <source>
        <dbReference type="ARBA" id="ARBA00022729"/>
    </source>
</evidence>
<feature type="chain" id="PRO_5004067182" description="galacturonan 1,4-alpha-galacturonidase" evidence="16">
    <location>
        <begin position="19"/>
        <end position="433"/>
    </location>
</feature>
<organism evidence="17 18">
    <name type="scientific">Dacryopinax primogenitus (strain DJM 731)</name>
    <name type="common">Brown rot fungus</name>
    <dbReference type="NCBI Taxonomy" id="1858805"/>
    <lineage>
        <taxon>Eukaryota</taxon>
        <taxon>Fungi</taxon>
        <taxon>Dikarya</taxon>
        <taxon>Basidiomycota</taxon>
        <taxon>Agaricomycotina</taxon>
        <taxon>Dacrymycetes</taxon>
        <taxon>Dacrymycetales</taxon>
        <taxon>Dacrymycetaceae</taxon>
        <taxon>Dacryopinax</taxon>
    </lineage>
</organism>
<feature type="signal peptide" evidence="16">
    <location>
        <begin position="1"/>
        <end position="18"/>
    </location>
</feature>
<dbReference type="OrthoDB" id="187139at2759"/>
<dbReference type="EMBL" id="JH795868">
    <property type="protein sequence ID" value="EJU00111.1"/>
    <property type="molecule type" value="Genomic_DNA"/>
</dbReference>
<evidence type="ECO:0000256" key="2">
    <source>
        <dbReference type="ARBA" id="ARBA00008834"/>
    </source>
</evidence>
<keyword evidence="8" id="KW-0119">Carbohydrate metabolism</keyword>
<dbReference type="Proteomes" id="UP000030653">
    <property type="component" value="Unassembled WGS sequence"/>
</dbReference>
<evidence type="ECO:0000256" key="9">
    <source>
        <dbReference type="ARBA" id="ARBA00023295"/>
    </source>
</evidence>
<dbReference type="InterPro" id="IPR011050">
    <property type="entry name" value="Pectin_lyase_fold/virulence"/>
</dbReference>
<accession>M5FS29</accession>
<dbReference type="PANTHER" id="PTHR31736">
    <property type="match status" value="1"/>
</dbReference>
<protein>
    <recommendedName>
        <fullName evidence="13">galacturonan 1,4-alpha-galacturonidase</fullName>
        <ecNumber evidence="13">3.2.1.67</ecNumber>
    </recommendedName>
</protein>
<keyword evidence="6" id="KW-1015">Disulfide bond</keyword>
<dbReference type="AlphaFoldDB" id="M5FS29"/>
<dbReference type="GO" id="GO:0071555">
    <property type="term" value="P:cell wall organization"/>
    <property type="evidence" value="ECO:0007669"/>
    <property type="project" value="UniProtKB-KW"/>
</dbReference>
<evidence type="ECO:0000256" key="1">
    <source>
        <dbReference type="ARBA" id="ARBA00004613"/>
    </source>
</evidence>
<comment type="subcellular location">
    <subcellularLocation>
        <location evidence="1">Secreted</location>
    </subcellularLocation>
</comment>
<comment type="similarity">
    <text evidence="2 15">Belongs to the glycosyl hydrolase 28 family.</text>
</comment>
<dbReference type="GO" id="GO:0047911">
    <property type="term" value="F:galacturan 1,4-alpha-galacturonidase activity"/>
    <property type="evidence" value="ECO:0007669"/>
    <property type="project" value="UniProtKB-EC"/>
</dbReference>
<dbReference type="Pfam" id="PF00295">
    <property type="entry name" value="Glyco_hydro_28"/>
    <property type="match status" value="1"/>
</dbReference>
<evidence type="ECO:0000313" key="18">
    <source>
        <dbReference type="Proteomes" id="UP000030653"/>
    </source>
</evidence>
<evidence type="ECO:0000256" key="6">
    <source>
        <dbReference type="ARBA" id="ARBA00023157"/>
    </source>
</evidence>
<dbReference type="EC" id="3.2.1.67" evidence="13"/>
<keyword evidence="5 15" id="KW-0378">Hydrolase</keyword>
<dbReference type="InterPro" id="IPR000743">
    <property type="entry name" value="Glyco_hydro_28"/>
</dbReference>
<evidence type="ECO:0000256" key="11">
    <source>
        <dbReference type="ARBA" id="ARBA00023326"/>
    </source>
</evidence>
<keyword evidence="7" id="KW-0325">Glycoprotein</keyword>
<reference evidence="17 18" key="1">
    <citation type="journal article" date="2012" name="Science">
        <title>The Paleozoic origin of enzymatic lignin decomposition reconstructed from 31 fungal genomes.</title>
        <authorList>
            <person name="Floudas D."/>
            <person name="Binder M."/>
            <person name="Riley R."/>
            <person name="Barry K."/>
            <person name="Blanchette R.A."/>
            <person name="Henrissat B."/>
            <person name="Martinez A.T."/>
            <person name="Otillar R."/>
            <person name="Spatafora J.W."/>
            <person name="Yadav J.S."/>
            <person name="Aerts A."/>
            <person name="Benoit I."/>
            <person name="Boyd A."/>
            <person name="Carlson A."/>
            <person name="Copeland A."/>
            <person name="Coutinho P.M."/>
            <person name="de Vries R.P."/>
            <person name="Ferreira P."/>
            <person name="Findley K."/>
            <person name="Foster B."/>
            <person name="Gaskell J."/>
            <person name="Glotzer D."/>
            <person name="Gorecki P."/>
            <person name="Heitman J."/>
            <person name="Hesse C."/>
            <person name="Hori C."/>
            <person name="Igarashi K."/>
            <person name="Jurgens J.A."/>
            <person name="Kallen N."/>
            <person name="Kersten P."/>
            <person name="Kohler A."/>
            <person name="Kuees U."/>
            <person name="Kumar T.K.A."/>
            <person name="Kuo A."/>
            <person name="LaButti K."/>
            <person name="Larrondo L.F."/>
            <person name="Lindquist E."/>
            <person name="Ling A."/>
            <person name="Lombard V."/>
            <person name="Lucas S."/>
            <person name="Lundell T."/>
            <person name="Martin R."/>
            <person name="McLaughlin D.J."/>
            <person name="Morgenstern I."/>
            <person name="Morin E."/>
            <person name="Murat C."/>
            <person name="Nagy L.G."/>
            <person name="Nolan M."/>
            <person name="Ohm R.A."/>
            <person name="Patyshakuliyeva A."/>
            <person name="Rokas A."/>
            <person name="Ruiz-Duenas F.J."/>
            <person name="Sabat G."/>
            <person name="Salamov A."/>
            <person name="Samejima M."/>
            <person name="Schmutz J."/>
            <person name="Slot J.C."/>
            <person name="St John F."/>
            <person name="Stenlid J."/>
            <person name="Sun H."/>
            <person name="Sun S."/>
            <person name="Syed K."/>
            <person name="Tsang A."/>
            <person name="Wiebenga A."/>
            <person name="Young D."/>
            <person name="Pisabarro A."/>
            <person name="Eastwood D.C."/>
            <person name="Martin F."/>
            <person name="Cullen D."/>
            <person name="Grigoriev I.V."/>
            <person name="Hibbett D.S."/>
        </authorList>
    </citation>
    <scope>NUCLEOTIDE SEQUENCE [LARGE SCALE GENOMIC DNA]</scope>
    <source>
        <strain evidence="17 18">DJM-731 SS1</strain>
    </source>
</reference>
<name>M5FS29_DACPD</name>
<dbReference type="SUPFAM" id="SSF51126">
    <property type="entry name" value="Pectin lyase-like"/>
    <property type="match status" value="1"/>
</dbReference>
<keyword evidence="10" id="KW-0961">Cell wall biogenesis/degradation</keyword>
<evidence type="ECO:0000256" key="8">
    <source>
        <dbReference type="ARBA" id="ARBA00023277"/>
    </source>
</evidence>
<evidence type="ECO:0000256" key="16">
    <source>
        <dbReference type="SAM" id="SignalP"/>
    </source>
</evidence>
<keyword evidence="11" id="KW-0624">Polysaccharide degradation</keyword>
<evidence type="ECO:0000256" key="12">
    <source>
        <dbReference type="ARBA" id="ARBA00037312"/>
    </source>
</evidence>
<keyword evidence="9 15" id="KW-0326">Glycosidase</keyword>
<dbReference type="GO" id="GO:0004650">
    <property type="term" value="F:polygalacturonase activity"/>
    <property type="evidence" value="ECO:0007669"/>
    <property type="project" value="InterPro"/>
</dbReference>
<dbReference type="GO" id="GO:0005576">
    <property type="term" value="C:extracellular region"/>
    <property type="evidence" value="ECO:0007669"/>
    <property type="project" value="UniProtKB-SubCell"/>
</dbReference>
<evidence type="ECO:0000256" key="3">
    <source>
        <dbReference type="ARBA" id="ARBA00022525"/>
    </source>
</evidence>
<dbReference type="STRING" id="1858805.M5FS29"/>
<evidence type="ECO:0000256" key="15">
    <source>
        <dbReference type="RuleBase" id="RU361169"/>
    </source>
</evidence>
<evidence type="ECO:0000256" key="10">
    <source>
        <dbReference type="ARBA" id="ARBA00023316"/>
    </source>
</evidence>
<keyword evidence="4 16" id="KW-0732">Signal</keyword>
<proteinExistence type="inferred from homology"/>
<dbReference type="InterPro" id="IPR012334">
    <property type="entry name" value="Pectin_lyas_fold"/>
</dbReference>
<dbReference type="Gene3D" id="2.160.20.10">
    <property type="entry name" value="Single-stranded right-handed beta-helix, Pectin lyase-like"/>
    <property type="match status" value="1"/>
</dbReference>
<dbReference type="PANTHER" id="PTHR31736:SF12">
    <property type="entry name" value="EXO-POLYGALACTURONASE, PUTATIVE-RELATED"/>
    <property type="match status" value="1"/>
</dbReference>
<comment type="function">
    <text evidence="12">Specific in hydrolyzing the terminal glycosidic bond of polygalacturonic acid and oligogalacturonates.</text>
</comment>
<evidence type="ECO:0000256" key="7">
    <source>
        <dbReference type="ARBA" id="ARBA00023180"/>
    </source>
</evidence>
<comment type="catalytic activity">
    <reaction evidence="14">
        <text>[(1-&gt;4)-alpha-D-galacturonosyl](n) + H2O = alpha-D-galacturonate + [(1-&gt;4)-alpha-D-galacturonosyl](n-1)</text>
        <dbReference type="Rhea" id="RHEA:14117"/>
        <dbReference type="Rhea" id="RHEA-COMP:14570"/>
        <dbReference type="Rhea" id="RHEA-COMP:14572"/>
        <dbReference type="ChEBI" id="CHEBI:15377"/>
        <dbReference type="ChEBI" id="CHEBI:58658"/>
        <dbReference type="ChEBI" id="CHEBI:140523"/>
        <dbReference type="EC" id="3.2.1.67"/>
    </reaction>
</comment>
<dbReference type="GO" id="GO:0000272">
    <property type="term" value="P:polysaccharide catabolic process"/>
    <property type="evidence" value="ECO:0007669"/>
    <property type="project" value="UniProtKB-KW"/>
</dbReference>
<sequence>MFTSLAALSLALAGLISAQQSNGTCTLIPYGNGRDDSQQFMDTISACDVITLPQPYTYSIQRVLYTNLQDKVLNVLGTLSFDTDLAYWINNSYPIDFQNQVTAWIATGSNWTINGGGWNAGGIDGNGQAWYTRAAGFGNQAGRPISLSVINASDAVIKDFSIRQPQFWAFYVDTSKNITLEGIYVNATNHDPAEPVANPSNGNNGNNWVVNTDGIDTYRSDSIVIKDWTVQNGDDCIAYKGNSTNIQVYNVSCHGGQGIAFGSLGQYPERVDLVENIYMSDIHLQPSVNRMTGAVYFKAWVGVNVGGPPPNGGGGGTGMVSNVLLENFIFEGVDEPLYLQSCLTYSSVNVAQYCNTSTLVFQDITVKDFSGTTSGLNNGSLVDIVCSPSAPCKNWQFLNWTATAPGYTDEYTCINTENVGGIPCTSAPVSIIV</sequence>
<keyword evidence="3" id="KW-0964">Secreted</keyword>
<dbReference type="RefSeq" id="XP_040627008.1">
    <property type="nucleotide sequence ID" value="XM_040768899.1"/>
</dbReference>